<feature type="compositionally biased region" description="Polar residues" evidence="1">
    <location>
        <begin position="179"/>
        <end position="194"/>
    </location>
</feature>
<proteinExistence type="predicted"/>
<keyword evidence="2" id="KW-0472">Membrane</keyword>
<evidence type="ECO:0000256" key="2">
    <source>
        <dbReference type="SAM" id="Phobius"/>
    </source>
</evidence>
<dbReference type="Proteomes" id="UP000252167">
    <property type="component" value="Unassembled WGS sequence"/>
</dbReference>
<dbReference type="AlphaFoldDB" id="A0A365YES5"/>
<comment type="caution">
    <text evidence="3">The sequence shown here is derived from an EMBL/GenBank/DDBJ whole genome shotgun (WGS) entry which is preliminary data.</text>
</comment>
<sequence>MCGLFWFFTRPADYVNGVFQWMHPGAQALAAVAPIGTLVAVGTASFLAYRTLRYRTRVDDADQWWKRAQYGIDLVHGTAAQKAAGSDLIKTLLGPWLKNAEDGAPVKKARKARKRAGAYGWRVSEDEKEMLNRILQRALEGSAPDSLTDKELEELEAKEKEGKRSCAAQLENADPSDATIETSTAKNKTSQPNHGSGRRMSMGEEVADEPKKEGDGYGYSADDQGSRG</sequence>
<reference evidence="3 4" key="1">
    <citation type="submission" date="2018-01" db="EMBL/GenBank/DDBJ databases">
        <title>Glutamicibacter soli strain NHPC-3 Whole genome sequence and assembly.</title>
        <authorList>
            <person name="Choudhury P."/>
            <person name="Gupta D."/>
            <person name="Sengupta K."/>
            <person name="Jawed A."/>
            <person name="Sultana N."/>
            <person name="Saha P."/>
        </authorList>
    </citation>
    <scope>NUCLEOTIDE SEQUENCE [LARGE SCALE GENOMIC DNA]</scope>
    <source>
        <strain evidence="3 4">NHPC-3</strain>
    </source>
</reference>
<keyword evidence="4" id="KW-1185">Reference proteome</keyword>
<accession>A0A365YES5</accession>
<keyword evidence="2" id="KW-0812">Transmembrane</keyword>
<feature type="transmembrane region" description="Helical" evidence="2">
    <location>
        <begin position="28"/>
        <end position="49"/>
    </location>
</feature>
<evidence type="ECO:0000313" key="4">
    <source>
        <dbReference type="Proteomes" id="UP000252167"/>
    </source>
</evidence>
<evidence type="ECO:0000313" key="3">
    <source>
        <dbReference type="EMBL" id="RBM01191.1"/>
    </source>
</evidence>
<evidence type="ECO:0000256" key="1">
    <source>
        <dbReference type="SAM" id="MobiDB-lite"/>
    </source>
</evidence>
<gene>
    <name evidence="3" type="ORF">C1H84_10465</name>
</gene>
<feature type="compositionally biased region" description="Basic and acidic residues" evidence="1">
    <location>
        <begin position="155"/>
        <end position="164"/>
    </location>
</feature>
<dbReference type="EMBL" id="POAF01000004">
    <property type="protein sequence ID" value="RBM01191.1"/>
    <property type="molecule type" value="Genomic_DNA"/>
</dbReference>
<name>A0A365YES5_9MICC</name>
<keyword evidence="2" id="KW-1133">Transmembrane helix</keyword>
<protein>
    <submittedName>
        <fullName evidence="3">Uncharacterized protein</fullName>
    </submittedName>
</protein>
<feature type="region of interest" description="Disordered" evidence="1">
    <location>
        <begin position="155"/>
        <end position="228"/>
    </location>
</feature>
<organism evidence="3 4">
    <name type="scientific">Glutamicibacter soli</name>
    <dbReference type="NCBI Taxonomy" id="453836"/>
    <lineage>
        <taxon>Bacteria</taxon>
        <taxon>Bacillati</taxon>
        <taxon>Actinomycetota</taxon>
        <taxon>Actinomycetes</taxon>
        <taxon>Micrococcales</taxon>
        <taxon>Micrococcaceae</taxon>
        <taxon>Glutamicibacter</taxon>
    </lineage>
</organism>